<dbReference type="InterPro" id="IPR003607">
    <property type="entry name" value="HD/PDEase_dom"/>
</dbReference>
<dbReference type="AlphaFoldDB" id="O96077"/>
<sequence length="1054" mass="115626">MAALLFTRHPAIVALTIFPSQVAYLLLLGTSLLVVVTLVAQRGGLGAVFARESLTFVALVEVLHFSTTGLFHRVLPAILLPQLVYVSVVAGLTLCETNRQFGFLSLNKLRQQLLQEQPARDRLSVNSVNFKYAATPGRKISVASGSADGESSMQSLRPGRHSVSSTGSMMHDMEITEANGLIGDLLLNESLSEGMEQKLRKVHELLAPRMAGHTAYTPRMNVVNPIAEDRHDHESDVVTDTTPPPAARHHVARRSGSGGSARRTSHFSTTTTSSGMPVLVTEPSDRFRSLAMRDFRARISVQEPSVHKTQRERLIGKDHDAPMSPSSASATMNFFAVNATIAGTSSEQEPNGPVLVAGEERSKDHSPAHLVDRENTPTQEELQAGVTTLQKPAKLSHSSIPLSPLAVAKHSIHEQSSPTRMEGMARQGGEEEETDGVATVADKSKSVRSTSAVTVSEKTPSIPECIDERAESPTSRGRSYTLPRNMRLNPFSGEVESLEQNKKRLSPAIVHTSSEQVAMSYQSLVIFSKYTSPNYDYLIEEYSSNNVAVLDEVANWDFPIFELREKSGDHILSQMAYCLFNEAGLMETFKIPHRKFINFFRALEAHYGNNVYHNKVHAADVLHATSYLLFEIIPEFSCTVSSSERVWTGNQRTRMGGNVASAFSILEVFATYMAAAVHDFDHPGRTNAFLVATKSPLAILYNDRAVLENHHCAASWDLLTSVPEHNFLGDMEEAELKRFRFLLVEAVLATDLKMHFDLLSDFRAKVDPEEDGGIDWSSEVDRLTVMKMIMKMADISTPTKSYELHRAWTKLITEEFYQQGEQEIVLGLPPTIFLDRKHPEKLPAVQLSFIQNLVSPLFHACAEAGVIPGVLEDNDIRSATPVIDASKTEGMTTPSVTSDETRFSDTTARPETNEDEDNISIVIPTKKFMSVILSNLQMNYEAWQAELPPPEMPSPAVSSQSEAPSPAVSSQLEAPSPSVSSQLEAPSPSVSSQLEEPSRSVSSQAEIPVIVHPPPEENSSEGANRVEYKFGSGNVASAVELPAKVDLPPLASKV</sequence>
<feature type="compositionally biased region" description="Polar residues" evidence="4">
    <location>
        <begin position="447"/>
        <end position="459"/>
    </location>
</feature>
<feature type="region of interest" description="Disordered" evidence="4">
    <location>
        <begin position="141"/>
        <end position="165"/>
    </location>
</feature>
<keyword evidence="1 3" id="KW-0479">Metal-binding</keyword>
<dbReference type="InterPro" id="IPR023174">
    <property type="entry name" value="PDEase_CS"/>
</dbReference>
<keyword evidence="5" id="KW-0812">Transmembrane</keyword>
<dbReference type="CDD" id="cd00077">
    <property type="entry name" value="HDc"/>
    <property type="match status" value="1"/>
</dbReference>
<dbReference type="GO" id="GO:0046872">
    <property type="term" value="F:metal ion binding"/>
    <property type="evidence" value="ECO:0007669"/>
    <property type="project" value="UniProtKB-KW"/>
</dbReference>
<reference evidence="7" key="1">
    <citation type="journal article" date="1998" name="FEBS Lett.">
        <title>Ancient gene duplication and domain shuffling in the animal cyclic nucleotide phosphodiesterase family.</title>
        <authorList>
            <person name="Koyanagi M."/>
            <person name="Suga H."/>
            <person name="Hoshiyama D."/>
            <person name="Ono K."/>
            <person name="Iwabe N."/>
            <person name="Kuma K."/>
            <person name="Miyata T."/>
        </authorList>
    </citation>
    <scope>NUCLEOTIDE SEQUENCE</scope>
</reference>
<dbReference type="EMBL" id="AB017023">
    <property type="protein sequence ID" value="BAA34309.1"/>
    <property type="molecule type" value="mRNA"/>
</dbReference>
<dbReference type="PIR" id="T30901">
    <property type="entry name" value="T30901"/>
</dbReference>
<keyword evidence="2 3" id="KW-0378">Hydrolase</keyword>
<feature type="compositionally biased region" description="Polar residues" evidence="4">
    <location>
        <begin position="956"/>
        <end position="1005"/>
    </location>
</feature>
<evidence type="ECO:0000256" key="1">
    <source>
        <dbReference type="ARBA" id="ARBA00022723"/>
    </source>
</evidence>
<feature type="region of interest" description="Disordered" evidence="4">
    <location>
        <begin position="426"/>
        <end position="459"/>
    </location>
</feature>
<protein>
    <recommendedName>
        <fullName evidence="3">Phosphodiesterase</fullName>
        <ecNumber evidence="3">3.1.4.-</ecNumber>
    </recommendedName>
</protein>
<feature type="region of interest" description="Disordered" evidence="4">
    <location>
        <begin position="232"/>
        <end position="279"/>
    </location>
</feature>
<dbReference type="Pfam" id="PF00233">
    <property type="entry name" value="PDEase_I"/>
    <property type="match status" value="1"/>
</dbReference>
<dbReference type="Gene3D" id="1.10.1300.10">
    <property type="entry name" value="3'5'-cyclic nucleotide phosphodiesterase, catalytic domain"/>
    <property type="match status" value="1"/>
</dbReference>
<evidence type="ECO:0000256" key="2">
    <source>
        <dbReference type="ARBA" id="ARBA00022801"/>
    </source>
</evidence>
<feature type="compositionally biased region" description="Polar residues" evidence="4">
    <location>
        <begin position="889"/>
        <end position="910"/>
    </location>
</feature>
<dbReference type="SMART" id="SM00471">
    <property type="entry name" value="HDc"/>
    <property type="match status" value="1"/>
</dbReference>
<dbReference type="EC" id="3.1.4.-" evidence="3"/>
<evidence type="ECO:0000256" key="3">
    <source>
        <dbReference type="RuleBase" id="RU363067"/>
    </source>
</evidence>
<dbReference type="InterPro" id="IPR002073">
    <property type="entry name" value="PDEase_catalytic_dom"/>
</dbReference>
<comment type="cofactor">
    <cofactor evidence="3">
        <name>a divalent metal cation</name>
        <dbReference type="ChEBI" id="CHEBI:60240"/>
    </cofactor>
    <text evidence="3">Binds 2 divalent metal cations per subunit. Site 1 may preferentially bind zinc ions, while site 2 has a preference for magnesium and/or manganese ions.</text>
</comment>
<feature type="region of interest" description="Disordered" evidence="4">
    <location>
        <begin position="947"/>
        <end position="1025"/>
    </location>
</feature>
<dbReference type="PROSITE" id="PS51845">
    <property type="entry name" value="PDEASE_I_2"/>
    <property type="match status" value="1"/>
</dbReference>
<dbReference type="SUPFAM" id="SSF109604">
    <property type="entry name" value="HD-domain/PDEase-like"/>
    <property type="match status" value="1"/>
</dbReference>
<evidence type="ECO:0000259" key="6">
    <source>
        <dbReference type="PROSITE" id="PS51845"/>
    </source>
</evidence>
<proteinExistence type="evidence at transcript level"/>
<feature type="transmembrane region" description="Helical" evidence="5">
    <location>
        <begin position="12"/>
        <end position="39"/>
    </location>
</feature>
<evidence type="ECO:0000313" key="7">
    <source>
        <dbReference type="EMBL" id="BAA34309.1"/>
    </source>
</evidence>
<keyword evidence="5" id="KW-0472">Membrane</keyword>
<accession>O96077</accession>
<feature type="region of interest" description="Disordered" evidence="4">
    <location>
        <begin position="887"/>
        <end position="918"/>
    </location>
</feature>
<feature type="compositionally biased region" description="Low complexity" evidence="4">
    <location>
        <begin position="260"/>
        <end position="274"/>
    </location>
</feature>
<name>O96077_9METZ</name>
<evidence type="ECO:0000256" key="5">
    <source>
        <dbReference type="SAM" id="Phobius"/>
    </source>
</evidence>
<dbReference type="PROSITE" id="PS00126">
    <property type="entry name" value="PDEASE_I_1"/>
    <property type="match status" value="1"/>
</dbReference>
<evidence type="ECO:0000256" key="4">
    <source>
        <dbReference type="SAM" id="MobiDB-lite"/>
    </source>
</evidence>
<dbReference type="PANTHER" id="PTHR11347">
    <property type="entry name" value="CYCLIC NUCLEOTIDE PHOSPHODIESTERASE"/>
    <property type="match status" value="1"/>
</dbReference>
<dbReference type="GO" id="GO:0007165">
    <property type="term" value="P:signal transduction"/>
    <property type="evidence" value="ECO:0007669"/>
    <property type="project" value="InterPro"/>
</dbReference>
<dbReference type="GO" id="GO:0004114">
    <property type="term" value="F:3',5'-cyclic-nucleotide phosphodiesterase activity"/>
    <property type="evidence" value="ECO:0007669"/>
    <property type="project" value="InterPro"/>
</dbReference>
<organism evidence="7">
    <name type="scientific">Ephydatia fluviatilis</name>
    <dbReference type="NCBI Taxonomy" id="31330"/>
    <lineage>
        <taxon>Eukaryota</taxon>
        <taxon>Metazoa</taxon>
        <taxon>Porifera</taxon>
        <taxon>Demospongiae</taxon>
        <taxon>Heteroscleromorpha</taxon>
        <taxon>Spongillida</taxon>
        <taxon>Spongillidae</taxon>
        <taxon>Ephydatia</taxon>
    </lineage>
</organism>
<comment type="similarity">
    <text evidence="3">Belongs to the cyclic nucleotide phosphodiesterase family.</text>
</comment>
<dbReference type="InterPro" id="IPR036971">
    <property type="entry name" value="PDEase_catalytic_dom_sf"/>
</dbReference>
<feature type="domain" description="PDEase" evidence="6">
    <location>
        <begin position="538"/>
        <end position="950"/>
    </location>
</feature>
<keyword evidence="5" id="KW-1133">Transmembrane helix</keyword>